<evidence type="ECO:0008006" key="4">
    <source>
        <dbReference type="Google" id="ProtNLM"/>
    </source>
</evidence>
<evidence type="ECO:0000313" key="2">
    <source>
        <dbReference type="EMBL" id="ABF90213.1"/>
    </source>
</evidence>
<dbReference type="AlphaFoldDB" id="Q1D2A7"/>
<accession>Q1D2A7</accession>
<evidence type="ECO:0000313" key="3">
    <source>
        <dbReference type="Proteomes" id="UP000002402"/>
    </source>
</evidence>
<dbReference type="EMBL" id="CP000113">
    <property type="protein sequence ID" value="ABF90213.1"/>
    <property type="molecule type" value="Genomic_DNA"/>
</dbReference>
<feature type="region of interest" description="Disordered" evidence="1">
    <location>
        <begin position="1"/>
        <end position="20"/>
    </location>
</feature>
<gene>
    <name evidence="2" type="ordered locus">MXAN_5062</name>
</gene>
<dbReference type="KEGG" id="mxa:MXAN_5062"/>
<dbReference type="Proteomes" id="UP000002402">
    <property type="component" value="Chromosome"/>
</dbReference>
<proteinExistence type="predicted"/>
<keyword evidence="3" id="KW-1185">Reference proteome</keyword>
<protein>
    <recommendedName>
        <fullName evidence="4">Knr4/Smi1-like domain-containing protein</fullName>
    </recommendedName>
</protein>
<reference evidence="2 3" key="1">
    <citation type="journal article" date="2006" name="Proc. Natl. Acad. Sci. U.S.A.">
        <title>Evolution of sensory complexity recorded in a myxobacterial genome.</title>
        <authorList>
            <person name="Goldman B.S."/>
            <person name="Nierman W.C."/>
            <person name="Kaiser D."/>
            <person name="Slater S.C."/>
            <person name="Durkin A.S."/>
            <person name="Eisen J.A."/>
            <person name="Ronning C.M."/>
            <person name="Barbazuk W.B."/>
            <person name="Blanchard M."/>
            <person name="Field C."/>
            <person name="Halling C."/>
            <person name="Hinkle G."/>
            <person name="Iartchuk O."/>
            <person name="Kim H.S."/>
            <person name="Mackenzie C."/>
            <person name="Madupu R."/>
            <person name="Miller N."/>
            <person name="Shvartsbeyn A."/>
            <person name="Sullivan S.A."/>
            <person name="Vaudin M."/>
            <person name="Wiegand R."/>
            <person name="Kaplan H.B."/>
        </authorList>
    </citation>
    <scope>NUCLEOTIDE SEQUENCE [LARGE SCALE GENOMIC DNA]</scope>
    <source>
        <strain evidence="3">DK1622</strain>
    </source>
</reference>
<name>Q1D2A7_MYXXD</name>
<sequence length="267" mass="29926">MDPSAWMTRSPPDDYGIPADSMSTHEEVELEMERLLLRTVPGLEEQWRGAVPVTIEKIERIVGRPLPPFYRWFLSRMGQSMGPLAYPTLDFSAERVLACYAQKLVKPEPRFLLIAYESDAMMPLHLFYDFNAPSRNDAMVTSREARGKELTDAFETLREMLAWGALSLFRIDRAPHTCSGSLKGDTTDFLVDLDPVMSSLGFIQPIPTGPLCRLYERPDAVMVCTGTPRAGTGNRRAFDLGGNSVGRLRRILGEISSARVAELQVKK</sequence>
<dbReference type="EnsemblBacteria" id="ABF90213">
    <property type="protein sequence ID" value="ABF90213"/>
    <property type="gene ID" value="MXAN_5062"/>
</dbReference>
<dbReference type="HOGENOM" id="CLU_1041432_0_0_7"/>
<organism evidence="2 3">
    <name type="scientific">Myxococcus xanthus (strain DK1622)</name>
    <dbReference type="NCBI Taxonomy" id="246197"/>
    <lineage>
        <taxon>Bacteria</taxon>
        <taxon>Pseudomonadati</taxon>
        <taxon>Myxococcota</taxon>
        <taxon>Myxococcia</taxon>
        <taxon>Myxococcales</taxon>
        <taxon>Cystobacterineae</taxon>
        <taxon>Myxococcaceae</taxon>
        <taxon>Myxococcus</taxon>
    </lineage>
</organism>
<evidence type="ECO:0000256" key="1">
    <source>
        <dbReference type="SAM" id="MobiDB-lite"/>
    </source>
</evidence>